<feature type="compositionally biased region" description="Polar residues" evidence="1">
    <location>
        <begin position="13"/>
        <end position="22"/>
    </location>
</feature>
<dbReference type="AlphaFoldDB" id="X6NRU0"/>
<reference evidence="2 3" key="1">
    <citation type="journal article" date="2013" name="Curr. Biol.">
        <title>The Genome of the Foraminiferan Reticulomyxa filosa.</title>
        <authorList>
            <person name="Glockner G."/>
            <person name="Hulsmann N."/>
            <person name="Schleicher M."/>
            <person name="Noegel A.A."/>
            <person name="Eichinger L."/>
            <person name="Gallinger C."/>
            <person name="Pawlowski J."/>
            <person name="Sierra R."/>
            <person name="Euteneuer U."/>
            <person name="Pillet L."/>
            <person name="Moustafa A."/>
            <person name="Platzer M."/>
            <person name="Groth M."/>
            <person name="Szafranski K."/>
            <person name="Schliwa M."/>
        </authorList>
    </citation>
    <scope>NUCLEOTIDE SEQUENCE [LARGE SCALE GENOMIC DNA]</scope>
</reference>
<feature type="region of interest" description="Disordered" evidence="1">
    <location>
        <begin position="1"/>
        <end position="22"/>
    </location>
</feature>
<protein>
    <submittedName>
        <fullName evidence="2">Uncharacterized protein</fullName>
    </submittedName>
</protein>
<dbReference type="EMBL" id="ASPP01006540">
    <property type="protein sequence ID" value="ETO28658.1"/>
    <property type="molecule type" value="Genomic_DNA"/>
</dbReference>
<evidence type="ECO:0000313" key="2">
    <source>
        <dbReference type="EMBL" id="ETO28658.1"/>
    </source>
</evidence>
<name>X6NRU0_RETFI</name>
<accession>X6NRU0</accession>
<comment type="caution">
    <text evidence="2">The sequence shown here is derived from an EMBL/GenBank/DDBJ whole genome shotgun (WGS) entry which is preliminary data.</text>
</comment>
<sequence length="403" mass="46567">MTTTLPSSPFVETMSTRSTQRPNSTLLNEEMRFKHQTMLLQSGIVFEILKVIKLPHNAMLIPLGVRICRRIHAQVWKACQSKASMDSVYSTLTSTMMPFNDDVNKFSVITLELDPLLFKQIQIYQLLHRYDIFDSMMQTLLQLPFQFRPYRTPNSKHNNTTTPTATMATAMTTAMATTTTTTTTTTTMTMTMHPTTTATTVSVNALHNYFQVLWEYLKMIGILIDTTRFSKKLEMEKDESVHNVEATATGTVGEHKKSSTLEQLHNNVLHQIQLGNKWYASECATKHAKFLFWLLHKLTHWLHSITTSSNNRQQQRNNRKEKIMQLLMEVVQIIWKLSVYHKAAAHLVNEDGVFAIINASRYIQHSVASSKRVILMDYYLKIIANMLGRLFFFFYLHYTYICT</sequence>
<organism evidence="2 3">
    <name type="scientific">Reticulomyxa filosa</name>
    <dbReference type="NCBI Taxonomy" id="46433"/>
    <lineage>
        <taxon>Eukaryota</taxon>
        <taxon>Sar</taxon>
        <taxon>Rhizaria</taxon>
        <taxon>Retaria</taxon>
        <taxon>Foraminifera</taxon>
        <taxon>Monothalamids</taxon>
        <taxon>Reticulomyxidae</taxon>
        <taxon>Reticulomyxa</taxon>
    </lineage>
</organism>
<dbReference type="Proteomes" id="UP000023152">
    <property type="component" value="Unassembled WGS sequence"/>
</dbReference>
<proteinExistence type="predicted"/>
<gene>
    <name evidence="2" type="ORF">RFI_08474</name>
</gene>
<evidence type="ECO:0000256" key="1">
    <source>
        <dbReference type="SAM" id="MobiDB-lite"/>
    </source>
</evidence>
<keyword evidence="3" id="KW-1185">Reference proteome</keyword>
<evidence type="ECO:0000313" key="3">
    <source>
        <dbReference type="Proteomes" id="UP000023152"/>
    </source>
</evidence>